<dbReference type="PANTHER" id="PTHR34072:SF57">
    <property type="entry name" value="RNA-DIRECTED DNA POLYMERASE"/>
    <property type="match status" value="1"/>
</dbReference>
<evidence type="ECO:0000256" key="3">
    <source>
        <dbReference type="ARBA" id="ARBA00022722"/>
    </source>
</evidence>
<keyword evidence="1" id="KW-0808">Transferase</keyword>
<evidence type="ECO:0000256" key="6">
    <source>
        <dbReference type="ARBA" id="ARBA00022918"/>
    </source>
</evidence>
<keyword evidence="3" id="KW-0540">Nuclease</keyword>
<dbReference type="SUPFAM" id="SSF56672">
    <property type="entry name" value="DNA/RNA polymerases"/>
    <property type="match status" value="1"/>
</dbReference>
<evidence type="ECO:0000256" key="2">
    <source>
        <dbReference type="ARBA" id="ARBA00022695"/>
    </source>
</evidence>
<name>A0A151SN85_CAJCA</name>
<protein>
    <submittedName>
        <fullName evidence="8">Retrovirus-related Pol polyprotein from transposon opus</fullName>
    </submittedName>
</protein>
<keyword evidence="4" id="KW-0255">Endonuclease</keyword>
<dbReference type="GO" id="GO:0004519">
    <property type="term" value="F:endonuclease activity"/>
    <property type="evidence" value="ECO:0007669"/>
    <property type="project" value="UniProtKB-KW"/>
</dbReference>
<evidence type="ECO:0000313" key="8">
    <source>
        <dbReference type="EMBL" id="KYP56243.1"/>
    </source>
</evidence>
<dbReference type="GO" id="GO:0016787">
    <property type="term" value="F:hydrolase activity"/>
    <property type="evidence" value="ECO:0007669"/>
    <property type="project" value="UniProtKB-KW"/>
</dbReference>
<evidence type="ECO:0000256" key="5">
    <source>
        <dbReference type="ARBA" id="ARBA00022801"/>
    </source>
</evidence>
<proteinExistence type="predicted"/>
<keyword evidence="2" id="KW-0548">Nucleotidyltransferase</keyword>
<dbReference type="Pfam" id="PF17917">
    <property type="entry name" value="RT_RNaseH"/>
    <property type="match status" value="1"/>
</dbReference>
<dbReference type="PANTHER" id="PTHR34072">
    <property type="entry name" value="ENZYMATIC POLYPROTEIN-RELATED"/>
    <property type="match status" value="1"/>
</dbReference>
<dbReference type="InterPro" id="IPR043502">
    <property type="entry name" value="DNA/RNA_pol_sf"/>
</dbReference>
<keyword evidence="9" id="KW-1185">Reference proteome</keyword>
<evidence type="ECO:0000256" key="1">
    <source>
        <dbReference type="ARBA" id="ARBA00022679"/>
    </source>
</evidence>
<dbReference type="GO" id="GO:0003964">
    <property type="term" value="F:RNA-directed DNA polymerase activity"/>
    <property type="evidence" value="ECO:0007669"/>
    <property type="project" value="UniProtKB-KW"/>
</dbReference>
<dbReference type="Gramene" id="C.cajan_02418.t">
    <property type="protein sequence ID" value="C.cajan_02418.t"/>
    <property type="gene ID" value="C.cajan_02418"/>
</dbReference>
<dbReference type="AlphaFoldDB" id="A0A151SN85"/>
<accession>A0A151SN85</accession>
<dbReference type="EMBL" id="CM003613">
    <property type="protein sequence ID" value="KYP56243.1"/>
    <property type="molecule type" value="Genomic_DNA"/>
</dbReference>
<reference evidence="8 9" key="1">
    <citation type="journal article" date="2012" name="Nat. Biotechnol.">
        <title>Draft genome sequence of pigeonpea (Cajanus cajan), an orphan legume crop of resource-poor farmers.</title>
        <authorList>
            <person name="Varshney R.K."/>
            <person name="Chen W."/>
            <person name="Li Y."/>
            <person name="Bharti A.K."/>
            <person name="Saxena R.K."/>
            <person name="Schlueter J.A."/>
            <person name="Donoghue M.T."/>
            <person name="Azam S."/>
            <person name="Fan G."/>
            <person name="Whaley A.M."/>
            <person name="Farmer A.D."/>
            <person name="Sheridan J."/>
            <person name="Iwata A."/>
            <person name="Tuteja R."/>
            <person name="Penmetsa R.V."/>
            <person name="Wu W."/>
            <person name="Upadhyaya H.D."/>
            <person name="Yang S.P."/>
            <person name="Shah T."/>
            <person name="Saxena K.B."/>
            <person name="Michael T."/>
            <person name="McCombie W.R."/>
            <person name="Yang B."/>
            <person name="Zhang G."/>
            <person name="Yang H."/>
            <person name="Wang J."/>
            <person name="Spillane C."/>
            <person name="Cook D.R."/>
            <person name="May G.D."/>
            <person name="Xu X."/>
            <person name="Jackson S.A."/>
        </authorList>
    </citation>
    <scope>NUCLEOTIDE SEQUENCE [LARGE SCALE GENOMIC DNA]</scope>
    <source>
        <strain evidence="9">cv. Asha</strain>
    </source>
</reference>
<keyword evidence="6" id="KW-0695">RNA-directed DNA polymerase</keyword>
<feature type="domain" description="Reverse transcriptase RNase H-like" evidence="7">
    <location>
        <begin position="54"/>
        <end position="115"/>
    </location>
</feature>
<evidence type="ECO:0000259" key="7">
    <source>
        <dbReference type="Pfam" id="PF17917"/>
    </source>
</evidence>
<keyword evidence="5" id="KW-0378">Hydrolase</keyword>
<gene>
    <name evidence="8" type="ORF">KK1_002480</name>
</gene>
<evidence type="ECO:0000256" key="4">
    <source>
        <dbReference type="ARBA" id="ARBA00022759"/>
    </source>
</evidence>
<feature type="non-terminal residue" evidence="8">
    <location>
        <position position="1"/>
    </location>
</feature>
<dbReference type="InterPro" id="IPR041373">
    <property type="entry name" value="RT_RNaseH"/>
</dbReference>
<sequence>NYEKCHFMVQQGIALGHVISSQGIQVDPAKIEVISHLPYPSCVREVRSFLGHADAAQVNYTTTKKELLTIVFALDKFRSYFLGSRVIVYTDHAALKYLLKKTDPKPRLIKWMLLL</sequence>
<dbReference type="Proteomes" id="UP000075243">
    <property type="component" value="Chromosome 11"/>
</dbReference>
<organism evidence="8 9">
    <name type="scientific">Cajanus cajan</name>
    <name type="common">Pigeon pea</name>
    <name type="synonym">Cajanus indicus</name>
    <dbReference type="NCBI Taxonomy" id="3821"/>
    <lineage>
        <taxon>Eukaryota</taxon>
        <taxon>Viridiplantae</taxon>
        <taxon>Streptophyta</taxon>
        <taxon>Embryophyta</taxon>
        <taxon>Tracheophyta</taxon>
        <taxon>Spermatophyta</taxon>
        <taxon>Magnoliopsida</taxon>
        <taxon>eudicotyledons</taxon>
        <taxon>Gunneridae</taxon>
        <taxon>Pentapetalae</taxon>
        <taxon>rosids</taxon>
        <taxon>fabids</taxon>
        <taxon>Fabales</taxon>
        <taxon>Fabaceae</taxon>
        <taxon>Papilionoideae</taxon>
        <taxon>50 kb inversion clade</taxon>
        <taxon>NPAAA clade</taxon>
        <taxon>indigoferoid/millettioid clade</taxon>
        <taxon>Phaseoleae</taxon>
        <taxon>Cajanus</taxon>
    </lineage>
</organism>
<evidence type="ECO:0000313" key="9">
    <source>
        <dbReference type="Proteomes" id="UP000075243"/>
    </source>
</evidence>